<name>A0A9Q0QNZ3_9MAGN</name>
<reference evidence="3" key="1">
    <citation type="journal article" date="2023" name="Plant J.">
        <title>The genome of the king protea, Protea cynaroides.</title>
        <authorList>
            <person name="Chang J."/>
            <person name="Duong T.A."/>
            <person name="Schoeman C."/>
            <person name="Ma X."/>
            <person name="Roodt D."/>
            <person name="Barker N."/>
            <person name="Li Z."/>
            <person name="Van de Peer Y."/>
            <person name="Mizrachi E."/>
        </authorList>
    </citation>
    <scope>NUCLEOTIDE SEQUENCE</scope>
    <source>
        <tissue evidence="3">Young leaves</tissue>
    </source>
</reference>
<evidence type="ECO:0000259" key="2">
    <source>
        <dbReference type="Pfam" id="PF08237"/>
    </source>
</evidence>
<feature type="region of interest" description="Disordered" evidence="1">
    <location>
        <begin position="48"/>
        <end position="78"/>
    </location>
</feature>
<proteinExistence type="predicted"/>
<sequence>MASGGGRHRWSVFDGVKTFPSSPEALMSEVNAAIAASEYVHASYFLQSPASSSSSDDETKNNCGSGTETDSVPQPQYDARLADEAYRAGCAALAVGKPNEAFHSLSIALSKCPPDKRSALAKLHSLISLASQQLQKLTPTST</sequence>
<dbReference type="OrthoDB" id="1910345at2759"/>
<dbReference type="Proteomes" id="UP001141806">
    <property type="component" value="Unassembled WGS sequence"/>
</dbReference>
<dbReference type="Pfam" id="PF08237">
    <property type="entry name" value="PE-PPE"/>
    <property type="match status" value="1"/>
</dbReference>
<dbReference type="InterPro" id="IPR013228">
    <property type="entry name" value="PE-PPE_C"/>
</dbReference>
<protein>
    <recommendedName>
        <fullName evidence="2">PE-PPE domain-containing protein</fullName>
    </recommendedName>
</protein>
<feature type="domain" description="PE-PPE" evidence="2">
    <location>
        <begin position="12"/>
        <end position="69"/>
    </location>
</feature>
<keyword evidence="4" id="KW-1185">Reference proteome</keyword>
<organism evidence="3 4">
    <name type="scientific">Protea cynaroides</name>
    <dbReference type="NCBI Taxonomy" id="273540"/>
    <lineage>
        <taxon>Eukaryota</taxon>
        <taxon>Viridiplantae</taxon>
        <taxon>Streptophyta</taxon>
        <taxon>Embryophyta</taxon>
        <taxon>Tracheophyta</taxon>
        <taxon>Spermatophyta</taxon>
        <taxon>Magnoliopsida</taxon>
        <taxon>Proteales</taxon>
        <taxon>Proteaceae</taxon>
        <taxon>Protea</taxon>
    </lineage>
</organism>
<accession>A0A9Q0QNZ3</accession>
<evidence type="ECO:0000313" key="4">
    <source>
        <dbReference type="Proteomes" id="UP001141806"/>
    </source>
</evidence>
<dbReference type="EMBL" id="JAMYWD010000007">
    <property type="protein sequence ID" value="KAJ4966374.1"/>
    <property type="molecule type" value="Genomic_DNA"/>
</dbReference>
<comment type="caution">
    <text evidence="3">The sequence shown here is derived from an EMBL/GenBank/DDBJ whole genome shotgun (WGS) entry which is preliminary data.</text>
</comment>
<gene>
    <name evidence="3" type="ORF">NE237_018223</name>
</gene>
<dbReference type="AlphaFoldDB" id="A0A9Q0QNZ3"/>
<evidence type="ECO:0000256" key="1">
    <source>
        <dbReference type="SAM" id="MobiDB-lite"/>
    </source>
</evidence>
<feature type="compositionally biased region" description="Polar residues" evidence="1">
    <location>
        <begin position="61"/>
        <end position="74"/>
    </location>
</feature>
<evidence type="ECO:0000313" key="3">
    <source>
        <dbReference type="EMBL" id="KAJ4966374.1"/>
    </source>
</evidence>